<dbReference type="STRING" id="446466.Cfla_3114"/>
<dbReference type="OrthoDB" id="8635520at2"/>
<evidence type="ECO:0000256" key="3">
    <source>
        <dbReference type="ARBA" id="ARBA00023163"/>
    </source>
</evidence>
<dbReference type="SMART" id="SM00347">
    <property type="entry name" value="HTH_MARR"/>
    <property type="match status" value="1"/>
</dbReference>
<evidence type="ECO:0000313" key="7">
    <source>
        <dbReference type="Proteomes" id="UP000000849"/>
    </source>
</evidence>
<evidence type="ECO:0000313" key="6">
    <source>
        <dbReference type="EMBL" id="ADG75996.1"/>
    </source>
</evidence>
<dbReference type="EMBL" id="CP001964">
    <property type="protein sequence ID" value="ADG75996.1"/>
    <property type="molecule type" value="Genomic_DNA"/>
</dbReference>
<feature type="compositionally biased region" description="Low complexity" evidence="4">
    <location>
        <begin position="9"/>
        <end position="25"/>
    </location>
</feature>
<keyword evidence="2" id="KW-0238">DNA-binding</keyword>
<reference evidence="6 7" key="1">
    <citation type="journal article" date="2010" name="Stand. Genomic Sci.">
        <title>Complete genome sequence of Cellulomonas flavigena type strain (134).</title>
        <authorList>
            <person name="Abt B."/>
            <person name="Foster B."/>
            <person name="Lapidus A."/>
            <person name="Clum A."/>
            <person name="Sun H."/>
            <person name="Pukall R."/>
            <person name="Lucas S."/>
            <person name="Glavina Del Rio T."/>
            <person name="Nolan M."/>
            <person name="Tice H."/>
            <person name="Cheng J.F."/>
            <person name="Pitluck S."/>
            <person name="Liolios K."/>
            <person name="Ivanova N."/>
            <person name="Mavromatis K."/>
            <person name="Ovchinnikova G."/>
            <person name="Pati A."/>
            <person name="Goodwin L."/>
            <person name="Chen A."/>
            <person name="Palaniappan K."/>
            <person name="Land M."/>
            <person name="Hauser L."/>
            <person name="Chang Y.J."/>
            <person name="Jeffries C.D."/>
            <person name="Rohde M."/>
            <person name="Goker M."/>
            <person name="Woyke T."/>
            <person name="Bristow J."/>
            <person name="Eisen J.A."/>
            <person name="Markowitz V."/>
            <person name="Hugenholtz P."/>
            <person name="Kyrpides N.C."/>
            <person name="Klenk H.P."/>
        </authorList>
    </citation>
    <scope>NUCLEOTIDE SEQUENCE [LARGE SCALE GENOMIC DNA]</scope>
    <source>
        <strain evidence="7">ATCC 482 / DSM 20109 / BCRC 11376 / JCM 18109 / NBRC 3775 / NCIMB 8073 / NRS 134</strain>
    </source>
</reference>
<evidence type="ECO:0000256" key="4">
    <source>
        <dbReference type="SAM" id="MobiDB-lite"/>
    </source>
</evidence>
<accession>D5ULP0</accession>
<gene>
    <name evidence="6" type="ordered locus">Cfla_3114</name>
</gene>
<dbReference type="PROSITE" id="PS50995">
    <property type="entry name" value="HTH_MARR_2"/>
    <property type="match status" value="1"/>
</dbReference>
<evidence type="ECO:0000259" key="5">
    <source>
        <dbReference type="PROSITE" id="PS50995"/>
    </source>
</evidence>
<dbReference type="InterPro" id="IPR036388">
    <property type="entry name" value="WH-like_DNA-bd_sf"/>
</dbReference>
<dbReference type="GO" id="GO:0006950">
    <property type="term" value="P:response to stress"/>
    <property type="evidence" value="ECO:0007669"/>
    <property type="project" value="TreeGrafter"/>
</dbReference>
<name>D5ULP0_CELFN</name>
<dbReference type="PANTHER" id="PTHR33164">
    <property type="entry name" value="TRANSCRIPTIONAL REGULATOR, MARR FAMILY"/>
    <property type="match status" value="1"/>
</dbReference>
<protein>
    <submittedName>
        <fullName evidence="6">Transcriptional regulator, MarR family</fullName>
    </submittedName>
</protein>
<dbReference type="Pfam" id="PF12802">
    <property type="entry name" value="MarR_2"/>
    <property type="match status" value="1"/>
</dbReference>
<dbReference type="AlphaFoldDB" id="D5ULP0"/>
<proteinExistence type="predicted"/>
<dbReference type="InterPro" id="IPR000835">
    <property type="entry name" value="HTH_MarR-typ"/>
</dbReference>
<dbReference type="GO" id="GO:0003700">
    <property type="term" value="F:DNA-binding transcription factor activity"/>
    <property type="evidence" value="ECO:0007669"/>
    <property type="project" value="InterPro"/>
</dbReference>
<keyword evidence="1" id="KW-0805">Transcription regulation</keyword>
<feature type="region of interest" description="Disordered" evidence="4">
    <location>
        <begin position="158"/>
        <end position="186"/>
    </location>
</feature>
<dbReference type="Proteomes" id="UP000000849">
    <property type="component" value="Chromosome"/>
</dbReference>
<organism evidence="6 7">
    <name type="scientific">Cellulomonas flavigena (strain ATCC 482 / DSM 20109 / BCRC 11376 / JCM 18109 / NBRC 3775 / NCIMB 8073 / NRS 134)</name>
    <dbReference type="NCBI Taxonomy" id="446466"/>
    <lineage>
        <taxon>Bacteria</taxon>
        <taxon>Bacillati</taxon>
        <taxon>Actinomycetota</taxon>
        <taxon>Actinomycetes</taxon>
        <taxon>Micrococcales</taxon>
        <taxon>Cellulomonadaceae</taxon>
        <taxon>Cellulomonas</taxon>
    </lineage>
</organism>
<feature type="compositionally biased region" description="Pro residues" evidence="4">
    <location>
        <begin position="177"/>
        <end position="186"/>
    </location>
</feature>
<dbReference type="InterPro" id="IPR039422">
    <property type="entry name" value="MarR/SlyA-like"/>
</dbReference>
<feature type="region of interest" description="Disordered" evidence="4">
    <location>
        <begin position="1"/>
        <end position="25"/>
    </location>
</feature>
<keyword evidence="3" id="KW-0804">Transcription</keyword>
<dbReference type="eggNOG" id="COG1846">
    <property type="taxonomic scope" value="Bacteria"/>
</dbReference>
<dbReference type="SUPFAM" id="SSF46785">
    <property type="entry name" value="Winged helix' DNA-binding domain"/>
    <property type="match status" value="1"/>
</dbReference>
<sequence>MLTPVTSVTTDPAAAAPGAATSATTTSDDLGWQLGTLLTRWRTGVGAVLDGIPAGARGYQLLRVVTAAATAPTQAALAAHLGIDRTVMTYLLDDLCAAGLVERCPDPADRRVRRIAATAAGRTTLADVEQRAATAEDEVLHALTPDERTALRALLTRATGPAAPGEDRCALVGAAPTPRPTPPTGT</sequence>
<feature type="domain" description="HTH marR-type" evidence="5">
    <location>
        <begin position="27"/>
        <end position="160"/>
    </location>
</feature>
<dbReference type="GO" id="GO:0003677">
    <property type="term" value="F:DNA binding"/>
    <property type="evidence" value="ECO:0007669"/>
    <property type="project" value="UniProtKB-KW"/>
</dbReference>
<keyword evidence="7" id="KW-1185">Reference proteome</keyword>
<evidence type="ECO:0000256" key="2">
    <source>
        <dbReference type="ARBA" id="ARBA00023125"/>
    </source>
</evidence>
<dbReference type="PRINTS" id="PR00598">
    <property type="entry name" value="HTHMARR"/>
</dbReference>
<dbReference type="HOGENOM" id="CLU_083287_4_2_11"/>
<dbReference type="PANTHER" id="PTHR33164:SF64">
    <property type="entry name" value="TRANSCRIPTIONAL REGULATOR SLYA"/>
    <property type="match status" value="1"/>
</dbReference>
<dbReference type="Gene3D" id="1.10.10.10">
    <property type="entry name" value="Winged helix-like DNA-binding domain superfamily/Winged helix DNA-binding domain"/>
    <property type="match status" value="1"/>
</dbReference>
<dbReference type="InterPro" id="IPR036390">
    <property type="entry name" value="WH_DNA-bd_sf"/>
</dbReference>
<evidence type="ECO:0000256" key="1">
    <source>
        <dbReference type="ARBA" id="ARBA00023015"/>
    </source>
</evidence>
<dbReference type="KEGG" id="cfl:Cfla_3114"/>